<reference evidence="1 2" key="1">
    <citation type="submission" date="2021-02" db="EMBL/GenBank/DDBJ databases">
        <title>Genome assembly of Pseudopithomyces chartarum.</title>
        <authorList>
            <person name="Jauregui R."/>
            <person name="Singh J."/>
            <person name="Voisey C."/>
        </authorList>
    </citation>
    <scope>NUCLEOTIDE SEQUENCE [LARGE SCALE GENOMIC DNA]</scope>
    <source>
        <strain evidence="1 2">AGR01</strain>
    </source>
</reference>
<name>A0AAN6LZG1_9PLEO</name>
<keyword evidence="2" id="KW-1185">Reference proteome</keyword>
<proteinExistence type="predicted"/>
<evidence type="ECO:0000313" key="1">
    <source>
        <dbReference type="EMBL" id="KAK3208990.1"/>
    </source>
</evidence>
<accession>A0AAN6LZG1</accession>
<dbReference type="AlphaFoldDB" id="A0AAN6LZG1"/>
<gene>
    <name evidence="1" type="ORF">GRF29_69g343447</name>
</gene>
<dbReference type="Proteomes" id="UP001280581">
    <property type="component" value="Unassembled WGS sequence"/>
</dbReference>
<comment type="caution">
    <text evidence="1">The sequence shown here is derived from an EMBL/GenBank/DDBJ whole genome shotgun (WGS) entry which is preliminary data.</text>
</comment>
<sequence length="189" mass="21052">MSNLQISNSELRFATATLATLSVLVPTIYYLRSDKPQESTQHLQTFRKLLRSYSTLRPAALGANASSNFSHTVLPLSLNLPPRGLENFQQHASMIFSLFENFKMAPHGEVHFSKETDTVIAHCKMGGKVNGASDKGKILINGGLKEWWTECVLFVKMSPDGKKIIELKEFVNSAKAEELQRRLSGILSD</sequence>
<evidence type="ECO:0000313" key="2">
    <source>
        <dbReference type="Proteomes" id="UP001280581"/>
    </source>
</evidence>
<protein>
    <submittedName>
        <fullName evidence="1">Uncharacterized protein</fullName>
    </submittedName>
</protein>
<dbReference type="EMBL" id="WVTA01000006">
    <property type="protein sequence ID" value="KAK3208990.1"/>
    <property type="molecule type" value="Genomic_DNA"/>
</dbReference>
<organism evidence="1 2">
    <name type="scientific">Pseudopithomyces chartarum</name>
    <dbReference type="NCBI Taxonomy" id="1892770"/>
    <lineage>
        <taxon>Eukaryota</taxon>
        <taxon>Fungi</taxon>
        <taxon>Dikarya</taxon>
        <taxon>Ascomycota</taxon>
        <taxon>Pezizomycotina</taxon>
        <taxon>Dothideomycetes</taxon>
        <taxon>Pleosporomycetidae</taxon>
        <taxon>Pleosporales</taxon>
        <taxon>Massarineae</taxon>
        <taxon>Didymosphaeriaceae</taxon>
        <taxon>Pseudopithomyces</taxon>
    </lineage>
</organism>